<keyword evidence="2" id="KW-1185">Reference proteome</keyword>
<evidence type="ECO:0000313" key="1">
    <source>
        <dbReference type="EMBL" id="ASJ76318.1"/>
    </source>
</evidence>
<dbReference type="Proteomes" id="UP000250079">
    <property type="component" value="Chromosome"/>
</dbReference>
<organism evidence="1 2">
    <name type="scientific">Granulosicoccus antarcticus IMCC3135</name>
    <dbReference type="NCBI Taxonomy" id="1192854"/>
    <lineage>
        <taxon>Bacteria</taxon>
        <taxon>Pseudomonadati</taxon>
        <taxon>Pseudomonadota</taxon>
        <taxon>Gammaproteobacteria</taxon>
        <taxon>Chromatiales</taxon>
        <taxon>Granulosicoccaceae</taxon>
        <taxon>Granulosicoccus</taxon>
    </lineage>
</organism>
<gene>
    <name evidence="1" type="ORF">IMCC3135_31350</name>
</gene>
<dbReference type="EMBL" id="CP018632">
    <property type="protein sequence ID" value="ASJ76318.1"/>
    <property type="molecule type" value="Genomic_DNA"/>
</dbReference>
<evidence type="ECO:0000313" key="2">
    <source>
        <dbReference type="Proteomes" id="UP000250079"/>
    </source>
</evidence>
<protein>
    <submittedName>
        <fullName evidence="1">Uncharacterized protein</fullName>
    </submittedName>
</protein>
<name>A0A2Z2P228_9GAMM</name>
<proteinExistence type="predicted"/>
<sequence length="73" mass="8267">MIVNQCLHTAERLELFCLARLPITSTDALNTRQLIRVCLEFDGRQRTATVSSVQRLIQGHCQNERLTAKGTLL</sequence>
<accession>A0A2Z2P228</accession>
<dbReference type="KEGG" id="gai:IMCC3135_31350"/>
<dbReference type="AlphaFoldDB" id="A0A2Z2P228"/>
<reference evidence="1 2" key="1">
    <citation type="submission" date="2016-12" db="EMBL/GenBank/DDBJ databases">
        <authorList>
            <person name="Song W.-J."/>
            <person name="Kurnit D.M."/>
        </authorList>
    </citation>
    <scope>NUCLEOTIDE SEQUENCE [LARGE SCALE GENOMIC DNA]</scope>
    <source>
        <strain evidence="1 2">IMCC3135</strain>
    </source>
</reference>